<dbReference type="Gene3D" id="2.60.120.10">
    <property type="entry name" value="Jelly Rolls"/>
    <property type="match status" value="1"/>
</dbReference>
<dbReference type="Pfam" id="PF12852">
    <property type="entry name" value="Cupin_6"/>
    <property type="match status" value="1"/>
</dbReference>
<evidence type="ECO:0000259" key="4">
    <source>
        <dbReference type="PROSITE" id="PS01124"/>
    </source>
</evidence>
<feature type="domain" description="HTH araC/xylS-type" evidence="4">
    <location>
        <begin position="208"/>
        <end position="306"/>
    </location>
</feature>
<dbReference type="Gene3D" id="1.10.10.60">
    <property type="entry name" value="Homeodomain-like"/>
    <property type="match status" value="2"/>
</dbReference>
<dbReference type="Proteomes" id="UP000244248">
    <property type="component" value="Unassembled WGS sequence"/>
</dbReference>
<dbReference type="InterPro" id="IPR009057">
    <property type="entry name" value="Homeodomain-like_sf"/>
</dbReference>
<dbReference type="Pfam" id="PF12833">
    <property type="entry name" value="HTH_18"/>
    <property type="match status" value="1"/>
</dbReference>
<dbReference type="OrthoDB" id="9783876at2"/>
<dbReference type="SUPFAM" id="SSF46689">
    <property type="entry name" value="Homeodomain-like"/>
    <property type="match status" value="2"/>
</dbReference>
<keyword evidence="6" id="KW-1185">Reference proteome</keyword>
<keyword evidence="3" id="KW-0804">Transcription</keyword>
<keyword evidence="1" id="KW-0805">Transcription regulation</keyword>
<comment type="caution">
    <text evidence="5">The sequence shown here is derived from an EMBL/GenBank/DDBJ whole genome shotgun (WGS) entry which is preliminary data.</text>
</comment>
<dbReference type="EMBL" id="QANS01000001">
    <property type="protein sequence ID" value="PTU32625.1"/>
    <property type="molecule type" value="Genomic_DNA"/>
</dbReference>
<dbReference type="InterPro" id="IPR018062">
    <property type="entry name" value="HTH_AraC-typ_CS"/>
</dbReference>
<dbReference type="InterPro" id="IPR018060">
    <property type="entry name" value="HTH_AraC"/>
</dbReference>
<dbReference type="AlphaFoldDB" id="A0A2T5MJ81"/>
<proteinExistence type="predicted"/>
<evidence type="ECO:0000313" key="6">
    <source>
        <dbReference type="Proteomes" id="UP000244248"/>
    </source>
</evidence>
<dbReference type="InterPro" id="IPR032783">
    <property type="entry name" value="AraC_lig"/>
</dbReference>
<dbReference type="PROSITE" id="PS01124">
    <property type="entry name" value="HTH_ARAC_FAMILY_2"/>
    <property type="match status" value="1"/>
</dbReference>
<keyword evidence="2" id="KW-0238">DNA-binding</keyword>
<evidence type="ECO:0000256" key="1">
    <source>
        <dbReference type="ARBA" id="ARBA00023015"/>
    </source>
</evidence>
<dbReference type="GO" id="GO:0003700">
    <property type="term" value="F:DNA-binding transcription factor activity"/>
    <property type="evidence" value="ECO:0007669"/>
    <property type="project" value="InterPro"/>
</dbReference>
<dbReference type="GO" id="GO:0043565">
    <property type="term" value="F:sequence-specific DNA binding"/>
    <property type="evidence" value="ECO:0007669"/>
    <property type="project" value="InterPro"/>
</dbReference>
<dbReference type="PRINTS" id="PR00032">
    <property type="entry name" value="HTHARAC"/>
</dbReference>
<accession>A0A2T5MJ81</accession>
<name>A0A2T5MJ81_9GAMM</name>
<organism evidence="5 6">
    <name type="scientific">Stenotrophobium rhamnosiphilum</name>
    <dbReference type="NCBI Taxonomy" id="2029166"/>
    <lineage>
        <taxon>Bacteria</taxon>
        <taxon>Pseudomonadati</taxon>
        <taxon>Pseudomonadota</taxon>
        <taxon>Gammaproteobacteria</taxon>
        <taxon>Nevskiales</taxon>
        <taxon>Nevskiaceae</taxon>
        <taxon>Stenotrophobium</taxon>
    </lineage>
</organism>
<dbReference type="SUPFAM" id="SSF51182">
    <property type="entry name" value="RmlC-like cupins"/>
    <property type="match status" value="1"/>
</dbReference>
<evidence type="ECO:0000256" key="3">
    <source>
        <dbReference type="ARBA" id="ARBA00023163"/>
    </source>
</evidence>
<dbReference type="SMART" id="SM00342">
    <property type="entry name" value="HTH_ARAC"/>
    <property type="match status" value="1"/>
</dbReference>
<dbReference type="InterPro" id="IPR020449">
    <property type="entry name" value="Tscrpt_reg_AraC-type_HTH"/>
</dbReference>
<dbReference type="InterPro" id="IPR050204">
    <property type="entry name" value="AraC_XylS_family_regulators"/>
</dbReference>
<dbReference type="PANTHER" id="PTHR46796">
    <property type="entry name" value="HTH-TYPE TRANSCRIPTIONAL ACTIVATOR RHAS-RELATED"/>
    <property type="match status" value="1"/>
</dbReference>
<dbReference type="RefSeq" id="WP_107938334.1">
    <property type="nucleotide sequence ID" value="NZ_QANS01000001.1"/>
</dbReference>
<dbReference type="PROSITE" id="PS00041">
    <property type="entry name" value="HTH_ARAC_FAMILY_1"/>
    <property type="match status" value="1"/>
</dbReference>
<dbReference type="InterPro" id="IPR011051">
    <property type="entry name" value="RmlC_Cupin_sf"/>
</dbReference>
<evidence type="ECO:0000256" key="2">
    <source>
        <dbReference type="ARBA" id="ARBA00023125"/>
    </source>
</evidence>
<reference evidence="5 6" key="1">
    <citation type="submission" date="2018-04" db="EMBL/GenBank/DDBJ databases">
        <title>Novel species isolated from glacier.</title>
        <authorList>
            <person name="Liu Q."/>
            <person name="Xin Y.-H."/>
        </authorList>
    </citation>
    <scope>NUCLEOTIDE SEQUENCE [LARGE SCALE GENOMIC DNA]</scope>
    <source>
        <strain evidence="5 6">GT1R17</strain>
    </source>
</reference>
<dbReference type="InterPro" id="IPR014710">
    <property type="entry name" value="RmlC-like_jellyroll"/>
</dbReference>
<gene>
    <name evidence="5" type="ORF">CJD38_00420</name>
</gene>
<protein>
    <submittedName>
        <fullName evidence="5">AraC family transcriptional regulator</fullName>
    </submittedName>
</protein>
<dbReference type="PANTHER" id="PTHR46796:SF7">
    <property type="entry name" value="ARAC FAMILY TRANSCRIPTIONAL REGULATOR"/>
    <property type="match status" value="1"/>
</dbReference>
<evidence type="ECO:0000313" key="5">
    <source>
        <dbReference type="EMBL" id="PTU32625.1"/>
    </source>
</evidence>
<sequence length="306" mass="33674">MEHIDTLSLILNDIRLHGAVFRESQMSAPWAMRLHTPGLTSFHIVTRGEAWLLRANAEPLKLQAGDIVTLPSGVEHRVQDDPATRVTPHDLMPELSGLQVEPVRLGADGTTTGLLSGHFRFDIDLARPLIAALPDVMHLRSITGTPPLWLRIGLQFIAQETATTQPGQQVIINRIADILLVEALRDHVASLPEGVGNWLLALRDSSLSAALAAMHQAPERNWTVPELAEIAHLSRSAFAERFAQVMGQPPLSYLTEHRMRLAAWKLTQTRLTMAQIAAQVGYASETAFSQAFKRAHGQSPSGFRKT</sequence>